<dbReference type="PANTHER" id="PTHR46148">
    <property type="entry name" value="CHROMO DOMAIN-CONTAINING PROTEIN"/>
    <property type="match status" value="1"/>
</dbReference>
<evidence type="ECO:0000313" key="3">
    <source>
        <dbReference type="Proteomes" id="UP000321947"/>
    </source>
</evidence>
<gene>
    <name evidence="2" type="ORF">E5676_scaffold204G00820</name>
</gene>
<reference evidence="2 3" key="1">
    <citation type="submission" date="2019-08" db="EMBL/GenBank/DDBJ databases">
        <title>Draft genome sequences of two oriental melons (Cucumis melo L. var makuwa).</title>
        <authorList>
            <person name="Kwon S.-Y."/>
        </authorList>
    </citation>
    <scope>NUCLEOTIDE SEQUENCE [LARGE SCALE GENOMIC DNA]</scope>
    <source>
        <strain evidence="3">cv. Chang Bougi</strain>
        <tissue evidence="2">Leaf</tissue>
    </source>
</reference>
<protein>
    <submittedName>
        <fullName evidence="2">Pol protein</fullName>
    </submittedName>
</protein>
<name>A0A5D3D5P1_CUCMM</name>
<dbReference type="Pfam" id="PF24626">
    <property type="entry name" value="SH3_Tf2-1"/>
    <property type="match status" value="1"/>
</dbReference>
<organism evidence="2 3">
    <name type="scientific">Cucumis melo var. makuwa</name>
    <name type="common">Oriental melon</name>
    <dbReference type="NCBI Taxonomy" id="1194695"/>
    <lineage>
        <taxon>Eukaryota</taxon>
        <taxon>Viridiplantae</taxon>
        <taxon>Streptophyta</taxon>
        <taxon>Embryophyta</taxon>
        <taxon>Tracheophyta</taxon>
        <taxon>Spermatophyta</taxon>
        <taxon>Magnoliopsida</taxon>
        <taxon>eudicotyledons</taxon>
        <taxon>Gunneridae</taxon>
        <taxon>Pentapetalae</taxon>
        <taxon>rosids</taxon>
        <taxon>fabids</taxon>
        <taxon>Cucurbitales</taxon>
        <taxon>Cucurbitaceae</taxon>
        <taxon>Benincaseae</taxon>
        <taxon>Cucumis</taxon>
    </lineage>
</organism>
<evidence type="ECO:0000313" key="2">
    <source>
        <dbReference type="EMBL" id="TYK18878.1"/>
    </source>
</evidence>
<proteinExistence type="predicted"/>
<evidence type="ECO:0000259" key="1">
    <source>
        <dbReference type="Pfam" id="PF24626"/>
    </source>
</evidence>
<sequence length="207" mass="23028">MQGAKSYADVRRKDLEFNVGDKVFLKVAPMKGVLRFEKKGKLSPRFVGPFEILERICPVAYPAGPPSTFSFFFSSSSNRQHPHPSFQAPPFVAAIVAKALLLSWSCSPKPSRVVTVSLSVQVTWSPSSFTCSVHRQSSFLVVSPRPLFVSRCVSPSRAPNPSHARRPRRFLGCPSRTHHLSLCLSQIRTINFSSEQLKSFPSQVEPL</sequence>
<dbReference type="Proteomes" id="UP000321947">
    <property type="component" value="Unassembled WGS sequence"/>
</dbReference>
<dbReference type="EMBL" id="SSTD01007443">
    <property type="protein sequence ID" value="TYK18878.1"/>
    <property type="molecule type" value="Genomic_DNA"/>
</dbReference>
<dbReference type="InterPro" id="IPR056924">
    <property type="entry name" value="SH3_Tf2-1"/>
</dbReference>
<comment type="caution">
    <text evidence="2">The sequence shown here is derived from an EMBL/GenBank/DDBJ whole genome shotgun (WGS) entry which is preliminary data.</text>
</comment>
<dbReference type="PANTHER" id="PTHR46148:SF60">
    <property type="entry name" value="CHROMO DOMAIN-CONTAINING PROTEIN"/>
    <property type="match status" value="1"/>
</dbReference>
<accession>A0A5D3D5P1</accession>
<dbReference type="AlphaFoldDB" id="A0A5D3D5P1"/>
<feature type="domain" description="Tf2-1-like SH3-like" evidence="1">
    <location>
        <begin position="20"/>
        <end position="61"/>
    </location>
</feature>